<organism evidence="2 3">
    <name type="scientific">Geoglobus ahangari</name>
    <dbReference type="NCBI Taxonomy" id="113653"/>
    <lineage>
        <taxon>Archaea</taxon>
        <taxon>Methanobacteriati</taxon>
        <taxon>Methanobacteriota</taxon>
        <taxon>Archaeoglobi</taxon>
        <taxon>Archaeoglobales</taxon>
        <taxon>Archaeoglobaceae</taxon>
        <taxon>Geoglobus</taxon>
    </lineage>
</organism>
<dbReference type="Proteomes" id="UP000034723">
    <property type="component" value="Chromosome"/>
</dbReference>
<dbReference type="GeneID" id="24804533"/>
<proteinExistence type="predicted"/>
<accession>A0A0F7ICZ0</accession>
<dbReference type="STRING" id="113653.GAH_01968"/>
<name>A0A0F7ICZ0_9EURY</name>
<dbReference type="EMBL" id="CP011267">
    <property type="protein sequence ID" value="AKG90759.1"/>
    <property type="molecule type" value="Genomic_DNA"/>
</dbReference>
<sequence>MRKIAIVMLVLAAVALFGCTQKEAVKVTTETTPETTPTHTTGTQSGTESASTGINDTFKDLISEINQIQELEKITQELNTLNFEI</sequence>
<evidence type="ECO:0000313" key="3">
    <source>
        <dbReference type="Proteomes" id="UP000034723"/>
    </source>
</evidence>
<reference evidence="2 3" key="1">
    <citation type="submission" date="2015-04" db="EMBL/GenBank/DDBJ databases">
        <title>The complete genome sequence of the hyperthermophilic, obligate iron-reducing archaeon Geoglobus ahangari strain 234T.</title>
        <authorList>
            <person name="Manzella M.P."/>
            <person name="Holmes D.E."/>
            <person name="Rocheleau J.M."/>
            <person name="Chung A."/>
            <person name="Reguera G."/>
            <person name="Kashefi K."/>
        </authorList>
    </citation>
    <scope>NUCLEOTIDE SEQUENCE [LARGE SCALE GENOMIC DNA]</scope>
    <source>
        <strain evidence="2 3">234</strain>
    </source>
</reference>
<evidence type="ECO:0000313" key="2">
    <source>
        <dbReference type="EMBL" id="AKG90759.1"/>
    </source>
</evidence>
<dbReference type="PROSITE" id="PS51257">
    <property type="entry name" value="PROKAR_LIPOPROTEIN"/>
    <property type="match status" value="1"/>
</dbReference>
<evidence type="ECO:0008006" key="4">
    <source>
        <dbReference type="Google" id="ProtNLM"/>
    </source>
</evidence>
<feature type="region of interest" description="Disordered" evidence="1">
    <location>
        <begin position="28"/>
        <end position="53"/>
    </location>
</feature>
<dbReference type="RefSeq" id="WP_048096442.1">
    <property type="nucleotide sequence ID" value="NZ_CP011267.1"/>
</dbReference>
<keyword evidence="3" id="KW-1185">Reference proteome</keyword>
<dbReference type="HOGENOM" id="CLU_2504819_0_0_2"/>
<dbReference type="AlphaFoldDB" id="A0A0F7ICZ0"/>
<evidence type="ECO:0000256" key="1">
    <source>
        <dbReference type="SAM" id="MobiDB-lite"/>
    </source>
</evidence>
<dbReference type="KEGG" id="gah:GAH_01968"/>
<dbReference type="InParanoid" id="A0A0F7ICZ0"/>
<feature type="compositionally biased region" description="Low complexity" evidence="1">
    <location>
        <begin position="28"/>
        <end position="49"/>
    </location>
</feature>
<protein>
    <recommendedName>
        <fullName evidence="4">Lipoprotein</fullName>
    </recommendedName>
</protein>
<gene>
    <name evidence="2" type="ORF">GAH_01968</name>
</gene>